<keyword evidence="8" id="KW-0206">Cytoskeleton</keyword>
<keyword evidence="7" id="KW-0472">Membrane</keyword>
<feature type="domain" description="Ciliogenesis-associated TTC17-interacting protein N-terminal" evidence="13">
    <location>
        <begin position="106"/>
        <end position="265"/>
    </location>
</feature>
<organism evidence="14 15">
    <name type="scientific">Astyanax mexicanus</name>
    <name type="common">Blind cave fish</name>
    <name type="synonym">Astyanax fasciatus mexicanus</name>
    <dbReference type="NCBI Taxonomy" id="7994"/>
    <lineage>
        <taxon>Eukaryota</taxon>
        <taxon>Metazoa</taxon>
        <taxon>Chordata</taxon>
        <taxon>Craniata</taxon>
        <taxon>Vertebrata</taxon>
        <taxon>Euteleostomi</taxon>
        <taxon>Actinopterygii</taxon>
        <taxon>Neopterygii</taxon>
        <taxon>Teleostei</taxon>
        <taxon>Ostariophysi</taxon>
        <taxon>Characiformes</taxon>
        <taxon>Characoidei</taxon>
        <taxon>Acestrorhamphidae</taxon>
        <taxon>Acestrorhamphinae</taxon>
        <taxon>Astyanax</taxon>
    </lineage>
</organism>
<dbReference type="GO" id="GO:0044782">
    <property type="term" value="P:cilium organization"/>
    <property type="evidence" value="ECO:0007669"/>
    <property type="project" value="TreeGrafter"/>
</dbReference>
<evidence type="ECO:0000256" key="8">
    <source>
        <dbReference type="ARBA" id="ARBA00023212"/>
    </source>
</evidence>
<evidence type="ECO:0000256" key="6">
    <source>
        <dbReference type="ARBA" id="ARBA00022794"/>
    </source>
</evidence>
<sequence>MKEAEGLQGTADQPKASPEALAFLSGIGHREVDQCLFADSLVTISDSGRELGEFSVSIQKASYENEPCYMVHANSHGAIDNIPCGTSITEKRYNLEDTTGPIPGDAFIAYVSSSLETLEQNHHEYMKVQEHMLDRKVNMVRRDGCLVVNRVTTEKEEVKKQTFTLPLHSIQGFVSEATNFIILRILAQQKKIPEKIMFLSFNADTQLSVATYRELGTKKQVVGKEMVDVFGIEMTISSGDDIQASWHCYFLPDGHLASRVQLGSPVTMNLLQLPPIANKEERDQKPVFEKKPLVWEEDMELHSKFLDRKEELKAGHSSYVRDHPELKTLLADFMQFLLLRKPQDVFSFAQDFFAPFDFQRPPDSSFKTS</sequence>
<dbReference type="PANTHER" id="PTHR15505:SF3">
    <property type="entry name" value="CILIOGENESIS-ASSOCIATED TTC17-INTERACTING PROTEIN"/>
    <property type="match status" value="1"/>
</dbReference>
<name>A0A8B9RCS9_ASTMX</name>
<keyword evidence="6" id="KW-0970">Cilium biogenesis/degradation</keyword>
<dbReference type="InterPro" id="IPR048777">
    <property type="entry name" value="CATIP_N"/>
</dbReference>
<evidence type="ECO:0000256" key="7">
    <source>
        <dbReference type="ARBA" id="ARBA00023136"/>
    </source>
</evidence>
<keyword evidence="9" id="KW-0539">Nucleus</keyword>
<dbReference type="SUPFAM" id="SSF47391">
    <property type="entry name" value="Dimerization-anchoring domain of cAMP-dependent PK regulatory subunit"/>
    <property type="match status" value="1"/>
</dbReference>
<gene>
    <name evidence="14" type="primary">LOC103037303</name>
</gene>
<protein>
    <recommendedName>
        <fullName evidence="12">Ciliogenesis-associated TTC17-interacting protein</fullName>
    </recommendedName>
</protein>
<reference evidence="14" key="1">
    <citation type="submission" date="2025-08" db="UniProtKB">
        <authorList>
            <consortium name="Ensembl"/>
        </authorList>
    </citation>
    <scope>IDENTIFICATION</scope>
</reference>
<dbReference type="InterPro" id="IPR047501">
    <property type="entry name" value="DD_CATIP"/>
</dbReference>
<dbReference type="GO" id="GO:0005634">
    <property type="term" value="C:nucleus"/>
    <property type="evidence" value="ECO:0007669"/>
    <property type="project" value="UniProtKB-SubCell"/>
</dbReference>
<evidence type="ECO:0000256" key="11">
    <source>
        <dbReference type="ARBA" id="ARBA00037938"/>
    </source>
</evidence>
<keyword evidence="5" id="KW-0963">Cytoplasm</keyword>
<keyword evidence="4" id="KW-1003">Cell membrane</keyword>
<dbReference type="GO" id="GO:0005856">
    <property type="term" value="C:cytoskeleton"/>
    <property type="evidence" value="ECO:0007669"/>
    <property type="project" value="UniProtKB-SubCell"/>
</dbReference>
<feature type="domain" description="Ciliogenesis-associated TTC17-interacting protein N-terminal" evidence="13">
    <location>
        <begin position="19"/>
        <end position="89"/>
    </location>
</feature>
<evidence type="ECO:0000259" key="13">
    <source>
        <dbReference type="Pfam" id="PF21772"/>
    </source>
</evidence>
<dbReference type="Ensembl" id="ENSAMXT00005036570.1">
    <property type="protein sequence ID" value="ENSAMXP00005033481.1"/>
    <property type="gene ID" value="ENSAMXG00005016239.1"/>
</dbReference>
<accession>A0A8B9RCS9</accession>
<dbReference type="Pfam" id="PF21772">
    <property type="entry name" value="CATIP_N"/>
    <property type="match status" value="2"/>
</dbReference>
<comment type="subcellular location">
    <subcellularLocation>
        <location evidence="2">Cell membrane</location>
    </subcellularLocation>
    <subcellularLocation>
        <location evidence="3">Cytoplasm</location>
        <location evidence="3">Cytoskeleton</location>
    </subcellularLocation>
    <subcellularLocation>
        <location evidence="1">Nucleus</location>
    </subcellularLocation>
</comment>
<dbReference type="GO" id="GO:0005886">
    <property type="term" value="C:plasma membrane"/>
    <property type="evidence" value="ECO:0007669"/>
    <property type="project" value="UniProtKB-SubCell"/>
</dbReference>
<evidence type="ECO:0000256" key="5">
    <source>
        <dbReference type="ARBA" id="ARBA00022490"/>
    </source>
</evidence>
<proteinExistence type="inferred from homology"/>
<evidence type="ECO:0000256" key="12">
    <source>
        <dbReference type="ARBA" id="ARBA00039249"/>
    </source>
</evidence>
<evidence type="ECO:0000313" key="14">
    <source>
        <dbReference type="Ensembl" id="ENSAMXP00005033481.1"/>
    </source>
</evidence>
<dbReference type="GO" id="GO:0030041">
    <property type="term" value="P:actin filament polymerization"/>
    <property type="evidence" value="ECO:0007669"/>
    <property type="project" value="TreeGrafter"/>
</dbReference>
<evidence type="ECO:0000256" key="1">
    <source>
        <dbReference type="ARBA" id="ARBA00004123"/>
    </source>
</evidence>
<evidence type="ECO:0000256" key="4">
    <source>
        <dbReference type="ARBA" id="ARBA00022475"/>
    </source>
</evidence>
<evidence type="ECO:0000256" key="10">
    <source>
        <dbReference type="ARBA" id="ARBA00037538"/>
    </source>
</evidence>
<dbReference type="PANTHER" id="PTHR15505">
    <property type="entry name" value="RIIA DOMAIN-CONTAINING PROTEIN 1"/>
    <property type="match status" value="1"/>
</dbReference>
<comment type="function">
    <text evidence="10">Plays a role in primary ciliogenesis by modulating actin polymerization.</text>
</comment>
<dbReference type="AlphaFoldDB" id="A0A8B9RCS9"/>
<evidence type="ECO:0000256" key="9">
    <source>
        <dbReference type="ARBA" id="ARBA00023242"/>
    </source>
</evidence>
<dbReference type="Proteomes" id="UP000694621">
    <property type="component" value="Unplaced"/>
</dbReference>
<dbReference type="CDD" id="cd22973">
    <property type="entry name" value="DD_CATIP"/>
    <property type="match status" value="1"/>
</dbReference>
<evidence type="ECO:0000256" key="2">
    <source>
        <dbReference type="ARBA" id="ARBA00004236"/>
    </source>
</evidence>
<evidence type="ECO:0000256" key="3">
    <source>
        <dbReference type="ARBA" id="ARBA00004245"/>
    </source>
</evidence>
<evidence type="ECO:0000313" key="15">
    <source>
        <dbReference type="Proteomes" id="UP000694621"/>
    </source>
</evidence>
<comment type="similarity">
    <text evidence="11">Belongs to the CATIP family.</text>
</comment>